<evidence type="ECO:0000259" key="2">
    <source>
        <dbReference type="Pfam" id="PF00675"/>
    </source>
</evidence>
<keyword evidence="5" id="KW-1185">Reference proteome</keyword>
<name>A0A0L8AHN9_9BACT</name>
<evidence type="ECO:0008006" key="6">
    <source>
        <dbReference type="Google" id="ProtNLM"/>
    </source>
</evidence>
<dbReference type="InterPro" id="IPR011249">
    <property type="entry name" value="Metalloenz_LuxS/M16"/>
</dbReference>
<dbReference type="Gene3D" id="3.30.830.10">
    <property type="entry name" value="Metalloenzyme, LuxS/M16 peptidase-like"/>
    <property type="match status" value="2"/>
</dbReference>
<dbReference type="PANTHER" id="PTHR11851:SF224">
    <property type="entry name" value="PROCESSING PROTEASE"/>
    <property type="match status" value="1"/>
</dbReference>
<dbReference type="PATRIC" id="fig|1566026.4.peg.1466"/>
<dbReference type="EMBL" id="JSVA01000018">
    <property type="protein sequence ID" value="KOF01791.1"/>
    <property type="molecule type" value="Genomic_DNA"/>
</dbReference>
<protein>
    <recommendedName>
        <fullName evidence="6">Peptidase M16</fullName>
    </recommendedName>
</protein>
<dbReference type="RefSeq" id="WP_053224700.1">
    <property type="nucleotide sequence ID" value="NZ_JSVA01000018.1"/>
</dbReference>
<dbReference type="Proteomes" id="UP000036908">
    <property type="component" value="Unassembled WGS sequence"/>
</dbReference>
<evidence type="ECO:0000313" key="5">
    <source>
        <dbReference type="Proteomes" id="UP000036908"/>
    </source>
</evidence>
<dbReference type="AlphaFoldDB" id="A0A0L8AHN9"/>
<dbReference type="GO" id="GO:0046872">
    <property type="term" value="F:metal ion binding"/>
    <property type="evidence" value="ECO:0007669"/>
    <property type="project" value="InterPro"/>
</dbReference>
<dbReference type="InterPro" id="IPR050361">
    <property type="entry name" value="MPP/UQCRC_Complex"/>
</dbReference>
<feature type="signal peptide" evidence="1">
    <location>
        <begin position="1"/>
        <end position="18"/>
    </location>
</feature>
<dbReference type="PANTHER" id="PTHR11851">
    <property type="entry name" value="METALLOPROTEASE"/>
    <property type="match status" value="1"/>
</dbReference>
<evidence type="ECO:0000259" key="3">
    <source>
        <dbReference type="Pfam" id="PF05193"/>
    </source>
</evidence>
<dbReference type="InterPro" id="IPR007863">
    <property type="entry name" value="Peptidase_M16_C"/>
</dbReference>
<proteinExistence type="predicted"/>
<dbReference type="OrthoDB" id="9811314at2"/>
<accession>A0A0L8AHN9</accession>
<dbReference type="Gene3D" id="2.50.20.10">
    <property type="entry name" value="Lipoprotein localisation LolA/LolB/LppX"/>
    <property type="match status" value="1"/>
</dbReference>
<evidence type="ECO:0000313" key="4">
    <source>
        <dbReference type="EMBL" id="KOF01791.1"/>
    </source>
</evidence>
<organism evidence="4 5">
    <name type="scientific">Roseivirga seohaensis subsp. aquiponti</name>
    <dbReference type="NCBI Taxonomy" id="1566026"/>
    <lineage>
        <taxon>Bacteria</taxon>
        <taxon>Pseudomonadati</taxon>
        <taxon>Bacteroidota</taxon>
        <taxon>Cytophagia</taxon>
        <taxon>Cytophagales</taxon>
        <taxon>Roseivirgaceae</taxon>
        <taxon>Roseivirga</taxon>
    </lineage>
</organism>
<comment type="caution">
    <text evidence="4">The sequence shown here is derived from an EMBL/GenBank/DDBJ whole genome shotgun (WGS) entry which is preliminary data.</text>
</comment>
<dbReference type="SUPFAM" id="SSF63411">
    <property type="entry name" value="LuxS/MPP-like metallohydrolase"/>
    <property type="match status" value="2"/>
</dbReference>
<dbReference type="InterPro" id="IPR011765">
    <property type="entry name" value="Pept_M16_N"/>
</dbReference>
<feature type="chain" id="PRO_5005580056" description="Peptidase M16" evidence="1">
    <location>
        <begin position="19"/>
        <end position="681"/>
    </location>
</feature>
<feature type="domain" description="Peptidase M16 N-terminal" evidence="2">
    <location>
        <begin position="51"/>
        <end position="166"/>
    </location>
</feature>
<sequence>MKKLLIMALALISVNTFAQVDRSKRPEPAAAREIKIGDYESFTLKNGLKVIVVENDKLPTVAWTLSLNTGPITEGDKSGLAGMFGQVMRAGTTSKSKEVLDEEIDFMGASVNAGATSMSAFSLSKYKEDVLKLMTDILYNPAFPEDELEKVKKQTITGLASAKDDPNSISSIISSIVNYGKEHTYGEMTTEETVANITIEDVRNHYKKYFKPNIAYLVVVGDISKKDAQKLAKKYFSDWKEGDFTPENFVQPASVTKTNVNIVNKASAVQSVINITYPIDNKPGTTDVTKLSVLNQILGGSASARLFTNLREDKGYTYGAYSSIGSSRYSATFSANASVRNEVTDSALVEFFNEMNRIRTELVTQEELDLAKNSLRGSFARSLESRSTVAQFALNTQLNNLPEDYYATYLKRLDAITAKDIQEVAMKYIRPDKANVIVVGKAEEIAPKLKQFGPITYYDVDGNVVDPEAQKAAVGSVDAKAIIDKYVEAIGGAEKLESVKDVKAVITTSVQGQTLTITTMQKGNTMSKQSTGISGMTLQESIVNNGEVKVTVQGQTQEIPAGPQLDGMKEGAIMFPELFYFKAGYNLEMTGLETVNGKETYVMTIKSPSGATSKKYFSKETGLVVKEESIAGTQEIMEYQEVGGIKFPKKIKLAIPGLGTIEADMKVEVNTGIQDSEFAIK</sequence>
<gene>
    <name evidence="4" type="ORF">OB69_15735</name>
</gene>
<dbReference type="Pfam" id="PF05193">
    <property type="entry name" value="Peptidase_M16_C"/>
    <property type="match status" value="1"/>
</dbReference>
<dbReference type="Pfam" id="PF00675">
    <property type="entry name" value="Peptidase_M16"/>
    <property type="match status" value="1"/>
</dbReference>
<keyword evidence="1" id="KW-0732">Signal</keyword>
<reference evidence="5" key="1">
    <citation type="submission" date="2014-11" db="EMBL/GenBank/DDBJ databases">
        <title>Genome sequencing of Roseivirga sp. D-25.</title>
        <authorList>
            <person name="Selvaratnam C."/>
            <person name="Thevarajoo S."/>
            <person name="Goh K.M."/>
            <person name="Eee R."/>
            <person name="Chan K.-G."/>
            <person name="Chong C.S."/>
        </authorList>
    </citation>
    <scope>NUCLEOTIDE SEQUENCE [LARGE SCALE GENOMIC DNA]</scope>
    <source>
        <strain evidence="5">D-25</strain>
    </source>
</reference>
<evidence type="ECO:0000256" key="1">
    <source>
        <dbReference type="SAM" id="SignalP"/>
    </source>
</evidence>
<feature type="domain" description="Peptidase M16 C-terminal" evidence="3">
    <location>
        <begin position="196"/>
        <end position="375"/>
    </location>
</feature>